<dbReference type="Proteomes" id="UP001066276">
    <property type="component" value="Chromosome 4_1"/>
</dbReference>
<feature type="compositionally biased region" description="Polar residues" evidence="1">
    <location>
        <begin position="170"/>
        <end position="179"/>
    </location>
</feature>
<dbReference type="EMBL" id="JANPWB010000007">
    <property type="protein sequence ID" value="KAJ1170011.1"/>
    <property type="molecule type" value="Genomic_DNA"/>
</dbReference>
<keyword evidence="3" id="KW-1185">Reference proteome</keyword>
<name>A0AAV7T108_PLEWA</name>
<sequence>MVSAELSLLRTDHWKLVERVDNAGEELNEMGTSHRVQQTQLTHPIDRVQRLEHRAKGAEGRSRRNTIRIVGLSEADYTAAVQAKRASYTEVKKALRTAGIRYALLFPSKLKIMWDGHTHFCLCPEETWSWLETYRTGKDDQNLREPPPARRRKKRSCSGDRPLRDKVLGTTKTQASQGK</sequence>
<evidence type="ECO:0000313" key="3">
    <source>
        <dbReference type="Proteomes" id="UP001066276"/>
    </source>
</evidence>
<accession>A0AAV7T108</accession>
<dbReference type="Gene3D" id="3.30.250.20">
    <property type="entry name" value="L1 transposable element, C-terminal domain"/>
    <property type="match status" value="1"/>
</dbReference>
<evidence type="ECO:0000256" key="1">
    <source>
        <dbReference type="SAM" id="MobiDB-lite"/>
    </source>
</evidence>
<feature type="region of interest" description="Disordered" evidence="1">
    <location>
        <begin position="138"/>
        <end position="179"/>
    </location>
</feature>
<protein>
    <submittedName>
        <fullName evidence="2">Uncharacterized protein</fullName>
    </submittedName>
</protein>
<gene>
    <name evidence="2" type="ORF">NDU88_001892</name>
</gene>
<dbReference type="AlphaFoldDB" id="A0AAV7T108"/>
<comment type="caution">
    <text evidence="2">The sequence shown here is derived from an EMBL/GenBank/DDBJ whole genome shotgun (WGS) entry which is preliminary data.</text>
</comment>
<proteinExistence type="predicted"/>
<dbReference type="InterPro" id="IPR042566">
    <property type="entry name" value="L1_C"/>
</dbReference>
<reference evidence="2" key="1">
    <citation type="journal article" date="2022" name="bioRxiv">
        <title>Sequencing and chromosome-scale assembly of the giantPleurodeles waltlgenome.</title>
        <authorList>
            <person name="Brown T."/>
            <person name="Elewa A."/>
            <person name="Iarovenko S."/>
            <person name="Subramanian E."/>
            <person name="Araus A.J."/>
            <person name="Petzold A."/>
            <person name="Susuki M."/>
            <person name="Suzuki K.-i.T."/>
            <person name="Hayashi T."/>
            <person name="Toyoda A."/>
            <person name="Oliveira C."/>
            <person name="Osipova E."/>
            <person name="Leigh N.D."/>
            <person name="Simon A."/>
            <person name="Yun M.H."/>
        </authorList>
    </citation>
    <scope>NUCLEOTIDE SEQUENCE</scope>
    <source>
        <strain evidence="2">20211129_DDA</strain>
        <tissue evidence="2">Liver</tissue>
    </source>
</reference>
<evidence type="ECO:0000313" key="2">
    <source>
        <dbReference type="EMBL" id="KAJ1170011.1"/>
    </source>
</evidence>
<feature type="compositionally biased region" description="Basic and acidic residues" evidence="1">
    <location>
        <begin position="157"/>
        <end position="167"/>
    </location>
</feature>
<organism evidence="2 3">
    <name type="scientific">Pleurodeles waltl</name>
    <name type="common">Iberian ribbed newt</name>
    <dbReference type="NCBI Taxonomy" id="8319"/>
    <lineage>
        <taxon>Eukaryota</taxon>
        <taxon>Metazoa</taxon>
        <taxon>Chordata</taxon>
        <taxon>Craniata</taxon>
        <taxon>Vertebrata</taxon>
        <taxon>Euteleostomi</taxon>
        <taxon>Amphibia</taxon>
        <taxon>Batrachia</taxon>
        <taxon>Caudata</taxon>
        <taxon>Salamandroidea</taxon>
        <taxon>Salamandridae</taxon>
        <taxon>Pleurodelinae</taxon>
        <taxon>Pleurodeles</taxon>
    </lineage>
</organism>